<comment type="catalytic activity">
    <reaction evidence="8">
        <text>L-threonyl-[protein] + ATP = O-phospho-L-threonyl-[protein] + ADP + H(+)</text>
        <dbReference type="Rhea" id="RHEA:46608"/>
        <dbReference type="Rhea" id="RHEA-COMP:11060"/>
        <dbReference type="Rhea" id="RHEA-COMP:11605"/>
        <dbReference type="ChEBI" id="CHEBI:15378"/>
        <dbReference type="ChEBI" id="CHEBI:30013"/>
        <dbReference type="ChEBI" id="CHEBI:30616"/>
        <dbReference type="ChEBI" id="CHEBI:61977"/>
        <dbReference type="ChEBI" id="CHEBI:456216"/>
        <dbReference type="EC" id="2.7.12.2"/>
    </reaction>
</comment>
<evidence type="ECO:0000256" key="5">
    <source>
        <dbReference type="ARBA" id="ARBA00038035"/>
    </source>
</evidence>
<name>X6N0D4_RETFI</name>
<feature type="non-terminal residue" evidence="11">
    <location>
        <position position="1"/>
    </location>
</feature>
<proteinExistence type="inferred from homology"/>
<dbReference type="PROSITE" id="PS00108">
    <property type="entry name" value="PROTEIN_KINASE_ST"/>
    <property type="match status" value="1"/>
</dbReference>
<evidence type="ECO:0000256" key="9">
    <source>
        <dbReference type="ARBA" id="ARBA00051693"/>
    </source>
</evidence>
<evidence type="ECO:0000259" key="10">
    <source>
        <dbReference type="PROSITE" id="PS50011"/>
    </source>
</evidence>
<dbReference type="EC" id="2.7.12.2" evidence="6"/>
<dbReference type="OrthoDB" id="10252354at2759"/>
<dbReference type="GO" id="GO:0005524">
    <property type="term" value="F:ATP binding"/>
    <property type="evidence" value="ECO:0007669"/>
    <property type="project" value="UniProtKB-KW"/>
</dbReference>
<organism evidence="11 12">
    <name type="scientific">Reticulomyxa filosa</name>
    <dbReference type="NCBI Taxonomy" id="46433"/>
    <lineage>
        <taxon>Eukaryota</taxon>
        <taxon>Sar</taxon>
        <taxon>Rhizaria</taxon>
        <taxon>Retaria</taxon>
        <taxon>Foraminifera</taxon>
        <taxon>Monothalamids</taxon>
        <taxon>Reticulomyxidae</taxon>
        <taxon>Reticulomyxa</taxon>
    </lineage>
</organism>
<evidence type="ECO:0000313" key="12">
    <source>
        <dbReference type="Proteomes" id="UP000023152"/>
    </source>
</evidence>
<dbReference type="SUPFAM" id="SSF56112">
    <property type="entry name" value="Protein kinase-like (PK-like)"/>
    <property type="match status" value="1"/>
</dbReference>
<dbReference type="InterPro" id="IPR008271">
    <property type="entry name" value="Ser/Thr_kinase_AS"/>
</dbReference>
<sequence>TARSAHKSIQHQTNQEINVLRTLKSSRYVIDMIEHGQDRENNTMKIALEYMDGGSLKDYIQNHPRRPCPEGVVKYASYCVLQALKELHQHYYVHNDVKPGNILYSLGGDVKLSDFGTVMKLNPKTHDMLTINCGSAKYLAPEKTHNTTRVCYDMKADIWSFGLTIFELCTGELIHSDTTPTQLCSNPPQLDPHVFSADCCDFIRCCLIQDPKQRPSAEQLLQHIFLRNTNDNSKVSMGVMSPKMADLKFMIYALVEYYAKQIPVPINADVKDSIAKKRQSKELAAFGPFSPKDKDDDMQKILNMSAYCYCSWQDVQDRIVYVATVISNKMSKHY</sequence>
<dbReference type="GO" id="GO:0004708">
    <property type="term" value="F:MAP kinase kinase activity"/>
    <property type="evidence" value="ECO:0007669"/>
    <property type="project" value="UniProtKB-EC"/>
</dbReference>
<dbReference type="OMA" id="FWRDKEH"/>
<dbReference type="PROSITE" id="PS50011">
    <property type="entry name" value="PROTEIN_KINASE_DOM"/>
    <property type="match status" value="1"/>
</dbReference>
<dbReference type="Gene3D" id="1.10.510.10">
    <property type="entry name" value="Transferase(Phosphotransferase) domain 1"/>
    <property type="match status" value="1"/>
</dbReference>
<comment type="caution">
    <text evidence="11">The sequence shown here is derived from an EMBL/GenBank/DDBJ whole genome shotgun (WGS) entry which is preliminary data.</text>
</comment>
<evidence type="ECO:0000313" key="11">
    <source>
        <dbReference type="EMBL" id="ETO18777.1"/>
    </source>
</evidence>
<accession>X6N0D4</accession>
<protein>
    <recommendedName>
        <fullName evidence="6">mitogen-activated protein kinase kinase</fullName>
        <ecNumber evidence="6">2.7.12.2</ecNumber>
    </recommendedName>
</protein>
<dbReference type="Pfam" id="PF00069">
    <property type="entry name" value="Pkinase"/>
    <property type="match status" value="1"/>
</dbReference>
<evidence type="ECO:0000256" key="2">
    <source>
        <dbReference type="ARBA" id="ARBA00022741"/>
    </source>
</evidence>
<comment type="catalytic activity">
    <reaction evidence="9">
        <text>L-tyrosyl-[protein] + ATP = O-phospho-L-tyrosyl-[protein] + ADP + H(+)</text>
        <dbReference type="Rhea" id="RHEA:10596"/>
        <dbReference type="Rhea" id="RHEA-COMP:10136"/>
        <dbReference type="Rhea" id="RHEA-COMP:20101"/>
        <dbReference type="ChEBI" id="CHEBI:15378"/>
        <dbReference type="ChEBI" id="CHEBI:30616"/>
        <dbReference type="ChEBI" id="CHEBI:46858"/>
        <dbReference type="ChEBI" id="CHEBI:61978"/>
        <dbReference type="ChEBI" id="CHEBI:456216"/>
        <dbReference type="EC" id="2.7.12.2"/>
    </reaction>
</comment>
<comment type="catalytic activity">
    <reaction evidence="7">
        <text>L-seryl-[protein] + ATP = O-phospho-L-seryl-[protein] + ADP + H(+)</text>
        <dbReference type="Rhea" id="RHEA:17989"/>
        <dbReference type="Rhea" id="RHEA-COMP:9863"/>
        <dbReference type="Rhea" id="RHEA-COMP:11604"/>
        <dbReference type="ChEBI" id="CHEBI:15378"/>
        <dbReference type="ChEBI" id="CHEBI:29999"/>
        <dbReference type="ChEBI" id="CHEBI:30616"/>
        <dbReference type="ChEBI" id="CHEBI:83421"/>
        <dbReference type="ChEBI" id="CHEBI:456216"/>
        <dbReference type="EC" id="2.7.12.2"/>
    </reaction>
</comment>
<keyword evidence="2" id="KW-0547">Nucleotide-binding</keyword>
<dbReference type="PANTHER" id="PTHR48013">
    <property type="entry name" value="DUAL SPECIFICITY MITOGEN-ACTIVATED PROTEIN KINASE KINASE 5-RELATED"/>
    <property type="match status" value="1"/>
</dbReference>
<comment type="similarity">
    <text evidence="5">Belongs to the protein kinase superfamily. STE Ser/Thr protein kinase family. MAP kinase kinase subfamily.</text>
</comment>
<keyword evidence="4" id="KW-0067">ATP-binding</keyword>
<dbReference type="EMBL" id="ASPP01014418">
    <property type="protein sequence ID" value="ETO18777.1"/>
    <property type="molecule type" value="Genomic_DNA"/>
</dbReference>
<evidence type="ECO:0000256" key="1">
    <source>
        <dbReference type="ARBA" id="ARBA00022679"/>
    </source>
</evidence>
<evidence type="ECO:0000256" key="7">
    <source>
        <dbReference type="ARBA" id="ARBA00049014"/>
    </source>
</evidence>
<keyword evidence="3" id="KW-0418">Kinase</keyword>
<dbReference type="InterPro" id="IPR011009">
    <property type="entry name" value="Kinase-like_dom_sf"/>
</dbReference>
<dbReference type="PANTHER" id="PTHR48013:SF9">
    <property type="entry name" value="DUAL SPECIFICITY MITOGEN-ACTIVATED PROTEIN KINASE KINASE 5"/>
    <property type="match status" value="1"/>
</dbReference>
<gene>
    <name evidence="11" type="ORF">RFI_18478</name>
</gene>
<evidence type="ECO:0000256" key="4">
    <source>
        <dbReference type="ARBA" id="ARBA00022840"/>
    </source>
</evidence>
<dbReference type="Proteomes" id="UP000023152">
    <property type="component" value="Unassembled WGS sequence"/>
</dbReference>
<evidence type="ECO:0000256" key="8">
    <source>
        <dbReference type="ARBA" id="ARBA00049299"/>
    </source>
</evidence>
<evidence type="ECO:0000256" key="3">
    <source>
        <dbReference type="ARBA" id="ARBA00022777"/>
    </source>
</evidence>
<dbReference type="InterPro" id="IPR000719">
    <property type="entry name" value="Prot_kinase_dom"/>
</dbReference>
<evidence type="ECO:0000256" key="6">
    <source>
        <dbReference type="ARBA" id="ARBA00038999"/>
    </source>
</evidence>
<dbReference type="AlphaFoldDB" id="X6N0D4"/>
<keyword evidence="1" id="KW-0808">Transferase</keyword>
<feature type="domain" description="Protein kinase" evidence="10">
    <location>
        <begin position="1"/>
        <end position="226"/>
    </location>
</feature>
<dbReference type="SMART" id="SM00220">
    <property type="entry name" value="S_TKc"/>
    <property type="match status" value="1"/>
</dbReference>
<keyword evidence="12" id="KW-1185">Reference proteome</keyword>
<reference evidence="11 12" key="1">
    <citation type="journal article" date="2013" name="Curr. Biol.">
        <title>The Genome of the Foraminiferan Reticulomyxa filosa.</title>
        <authorList>
            <person name="Glockner G."/>
            <person name="Hulsmann N."/>
            <person name="Schleicher M."/>
            <person name="Noegel A.A."/>
            <person name="Eichinger L."/>
            <person name="Gallinger C."/>
            <person name="Pawlowski J."/>
            <person name="Sierra R."/>
            <person name="Euteneuer U."/>
            <person name="Pillet L."/>
            <person name="Moustafa A."/>
            <person name="Platzer M."/>
            <person name="Groth M."/>
            <person name="Szafranski K."/>
            <person name="Schliwa M."/>
        </authorList>
    </citation>
    <scope>NUCLEOTIDE SEQUENCE [LARGE SCALE GENOMIC DNA]</scope>
</reference>